<organism evidence="2 3">
    <name type="scientific">Enterococcus rivorum</name>
    <dbReference type="NCBI Taxonomy" id="762845"/>
    <lineage>
        <taxon>Bacteria</taxon>
        <taxon>Bacillati</taxon>
        <taxon>Bacillota</taxon>
        <taxon>Bacilli</taxon>
        <taxon>Lactobacillales</taxon>
        <taxon>Enterococcaceae</taxon>
        <taxon>Enterococcus</taxon>
    </lineage>
</organism>
<feature type="transmembrane region" description="Helical" evidence="1">
    <location>
        <begin position="6"/>
        <end position="22"/>
    </location>
</feature>
<dbReference type="AlphaFoldDB" id="A0A1E5L1B3"/>
<dbReference type="EMBL" id="MIEK01000002">
    <property type="protein sequence ID" value="OEH83885.1"/>
    <property type="molecule type" value="Genomic_DNA"/>
</dbReference>
<keyword evidence="1" id="KW-0812">Transmembrane</keyword>
<proteinExistence type="predicted"/>
<keyword evidence="3" id="KW-1185">Reference proteome</keyword>
<comment type="caution">
    <text evidence="2">The sequence shown here is derived from an EMBL/GenBank/DDBJ whole genome shotgun (WGS) entry which is preliminary data.</text>
</comment>
<protein>
    <submittedName>
        <fullName evidence="2">Uncharacterized protein</fullName>
    </submittedName>
</protein>
<reference evidence="2 3" key="1">
    <citation type="submission" date="2016-09" db="EMBL/GenBank/DDBJ databases">
        <authorList>
            <person name="Capua I."/>
            <person name="De Benedictis P."/>
            <person name="Joannis T."/>
            <person name="Lombin L.H."/>
            <person name="Cattoli G."/>
        </authorList>
    </citation>
    <scope>NUCLEOTIDE SEQUENCE [LARGE SCALE GENOMIC DNA]</scope>
    <source>
        <strain evidence="2 3">LMG 25899</strain>
    </source>
</reference>
<keyword evidence="1" id="KW-0472">Membrane</keyword>
<feature type="transmembrane region" description="Helical" evidence="1">
    <location>
        <begin position="75"/>
        <end position="94"/>
    </location>
</feature>
<evidence type="ECO:0000313" key="2">
    <source>
        <dbReference type="EMBL" id="OEH83885.1"/>
    </source>
</evidence>
<feature type="transmembrane region" description="Helical" evidence="1">
    <location>
        <begin position="34"/>
        <end position="55"/>
    </location>
</feature>
<sequence>MSKTKTTTSFGTFVAIGIYYFLPRMQMMTASFGWNLFFNFRNSCVVLITLGMLVVTFQKSYTNKFQNVNLNQMVVGMYILYLLATIFCFMLLEFI</sequence>
<evidence type="ECO:0000256" key="1">
    <source>
        <dbReference type="SAM" id="Phobius"/>
    </source>
</evidence>
<name>A0A1E5L1B3_9ENTE</name>
<dbReference type="OrthoDB" id="2186729at2"/>
<accession>A0A1E5L1B3</accession>
<dbReference type="RefSeq" id="WP_069697234.1">
    <property type="nucleotide sequence ID" value="NZ_JAGGMA010000009.1"/>
</dbReference>
<keyword evidence="1" id="KW-1133">Transmembrane helix</keyword>
<gene>
    <name evidence="2" type="ORF">BCR26_07755</name>
</gene>
<evidence type="ECO:0000313" key="3">
    <source>
        <dbReference type="Proteomes" id="UP000095256"/>
    </source>
</evidence>
<dbReference type="Proteomes" id="UP000095256">
    <property type="component" value="Unassembled WGS sequence"/>
</dbReference>